<dbReference type="Proteomes" id="UP000509414">
    <property type="component" value="Chromosome"/>
</dbReference>
<sequence>MDFKRANNSTANLDEYAQDIELNEPQKAKYKLARTPKSNRVAVGVKFSKELSVNIRKKYPTYTLAKYIEMALTTQVPQIKDEILITIYDKAKWHNTSMSEYVRFKMGLKEAPQPNDPKDKQHIKNYIIFVTEEKKEAIRKKAESLDISVLTYSDVKILATYELKDIFTFDELMMFKAEANNYDLELDEYIAMRIRG</sequence>
<evidence type="ECO:0000313" key="1">
    <source>
        <dbReference type="EMBL" id="QLI06115.1"/>
    </source>
</evidence>
<gene>
    <name evidence="1" type="ORF">CINF_1642</name>
</gene>
<dbReference type="KEGG" id="cinf:CINF_1642"/>
<dbReference type="AlphaFoldDB" id="A0A7H9CLE1"/>
<keyword evidence="2" id="KW-1185">Reference proteome</keyword>
<dbReference type="RefSeq" id="WP_179975194.1">
    <property type="nucleotide sequence ID" value="NZ_CP049075.1"/>
</dbReference>
<protein>
    <submittedName>
        <fullName evidence="1">Uncharacterized protein</fullName>
    </submittedName>
</protein>
<organism evidence="1 2">
    <name type="scientific">Candidatus Campylobacter infans</name>
    <dbReference type="NCBI Taxonomy" id="2561898"/>
    <lineage>
        <taxon>Bacteria</taxon>
        <taxon>Pseudomonadati</taxon>
        <taxon>Campylobacterota</taxon>
        <taxon>Epsilonproteobacteria</taxon>
        <taxon>Campylobacterales</taxon>
        <taxon>Campylobacteraceae</taxon>
        <taxon>Campylobacter</taxon>
    </lineage>
</organism>
<reference evidence="1 2" key="1">
    <citation type="submission" date="2020-02" db="EMBL/GenBank/DDBJ databases">
        <title>Complete genome sequence of the novel Campylobacter species Candidatus Campylobacter infans.</title>
        <authorList>
            <person name="Duim B."/>
            <person name="Zomer A."/>
            <person name="van der Graaf L."/>
            <person name="Wagenaar J."/>
        </authorList>
    </citation>
    <scope>NUCLEOTIDE SEQUENCE [LARGE SCALE GENOMIC DNA]</scope>
    <source>
        <strain evidence="1 2">19S00001</strain>
    </source>
</reference>
<proteinExistence type="predicted"/>
<accession>A0A7H9CLE1</accession>
<name>A0A7H9CLE1_9BACT</name>
<evidence type="ECO:0000313" key="2">
    <source>
        <dbReference type="Proteomes" id="UP000509414"/>
    </source>
</evidence>
<dbReference type="EMBL" id="CP049075">
    <property type="protein sequence ID" value="QLI06115.1"/>
    <property type="molecule type" value="Genomic_DNA"/>
</dbReference>